<evidence type="ECO:0000256" key="1">
    <source>
        <dbReference type="SAM" id="MobiDB-lite"/>
    </source>
</evidence>
<dbReference type="EMBL" id="BEZZ01000044">
    <property type="protein sequence ID" value="GCC23955.1"/>
    <property type="molecule type" value="Genomic_DNA"/>
</dbReference>
<feature type="region of interest" description="Disordered" evidence="1">
    <location>
        <begin position="1"/>
        <end position="22"/>
    </location>
</feature>
<dbReference type="AlphaFoldDB" id="A0A401S0Q3"/>
<reference evidence="2 3" key="1">
    <citation type="journal article" date="2018" name="Nat. Ecol. Evol.">
        <title>Shark genomes provide insights into elasmobranch evolution and the origin of vertebrates.</title>
        <authorList>
            <person name="Hara Y"/>
            <person name="Yamaguchi K"/>
            <person name="Onimaru K"/>
            <person name="Kadota M"/>
            <person name="Koyanagi M"/>
            <person name="Keeley SD"/>
            <person name="Tatsumi K"/>
            <person name="Tanaka K"/>
            <person name="Motone F"/>
            <person name="Kageyama Y"/>
            <person name="Nozu R"/>
            <person name="Adachi N"/>
            <person name="Nishimura O"/>
            <person name="Nakagawa R"/>
            <person name="Tanegashima C"/>
            <person name="Kiyatake I"/>
            <person name="Matsumoto R"/>
            <person name="Murakumo K"/>
            <person name="Nishida K"/>
            <person name="Terakita A"/>
            <person name="Kuratani S"/>
            <person name="Sato K"/>
            <person name="Hyodo S Kuraku.S."/>
        </authorList>
    </citation>
    <scope>NUCLEOTIDE SEQUENCE [LARGE SCALE GENOMIC DNA]</scope>
</reference>
<protein>
    <submittedName>
        <fullName evidence="2">Uncharacterized protein</fullName>
    </submittedName>
</protein>
<gene>
    <name evidence="2" type="ORF">chiPu_0002353</name>
</gene>
<name>A0A401S0Q3_CHIPU</name>
<proteinExistence type="predicted"/>
<dbReference type="Proteomes" id="UP000287033">
    <property type="component" value="Unassembled WGS sequence"/>
</dbReference>
<keyword evidence="3" id="KW-1185">Reference proteome</keyword>
<sequence length="72" mass="7577">MHSPFTTCTGEDDPEALSDSSAGSAQYCGPVYHCPLGAELLFLQRRHIVTVSLIVPGVAVKSHSRSCCAAVT</sequence>
<accession>A0A401S0Q3</accession>
<evidence type="ECO:0000313" key="3">
    <source>
        <dbReference type="Proteomes" id="UP000287033"/>
    </source>
</evidence>
<comment type="caution">
    <text evidence="2">The sequence shown here is derived from an EMBL/GenBank/DDBJ whole genome shotgun (WGS) entry which is preliminary data.</text>
</comment>
<evidence type="ECO:0000313" key="2">
    <source>
        <dbReference type="EMBL" id="GCC23955.1"/>
    </source>
</evidence>
<organism evidence="2 3">
    <name type="scientific">Chiloscyllium punctatum</name>
    <name type="common">Brownbanded bambooshark</name>
    <name type="synonym">Hemiscyllium punctatum</name>
    <dbReference type="NCBI Taxonomy" id="137246"/>
    <lineage>
        <taxon>Eukaryota</taxon>
        <taxon>Metazoa</taxon>
        <taxon>Chordata</taxon>
        <taxon>Craniata</taxon>
        <taxon>Vertebrata</taxon>
        <taxon>Chondrichthyes</taxon>
        <taxon>Elasmobranchii</taxon>
        <taxon>Galeomorphii</taxon>
        <taxon>Galeoidea</taxon>
        <taxon>Orectolobiformes</taxon>
        <taxon>Hemiscylliidae</taxon>
        <taxon>Chiloscyllium</taxon>
    </lineage>
</organism>